<feature type="non-terminal residue" evidence="2">
    <location>
        <position position="1"/>
    </location>
</feature>
<reference evidence="2" key="1">
    <citation type="submission" date="2021-02" db="EMBL/GenBank/DDBJ databases">
        <authorList>
            <person name="Nowell W R."/>
        </authorList>
    </citation>
    <scope>NUCLEOTIDE SEQUENCE</scope>
    <source>
        <strain evidence="2">Ploen Becks lab</strain>
    </source>
</reference>
<dbReference type="AlphaFoldDB" id="A0A814PZW4"/>
<name>A0A814PZW4_9BILA</name>
<dbReference type="OrthoDB" id="10016885at2759"/>
<comment type="caution">
    <text evidence="2">The sequence shown here is derived from an EMBL/GenBank/DDBJ whole genome shotgun (WGS) entry which is preliminary data.</text>
</comment>
<sequence>SETDNYMSFESAQDLYDFSNIKYGSNKSNHGTQHERTKTDASNQTSPNTGTSNQLEFPDLEKEAKELALSKACSKKCSFDVQSLANFIDKCFREMYPDNDLSEDELVSNRPYFEGHEREDVVIARKKFLQSLLDSKDFYYCPHYENGILKWMEPVRNKKLFVSHDESIFRSGEVSSYRWIFLDQAPFFNKGKGRSIMISIFMIQSKTVDLFELDEEEYKEALRT</sequence>
<evidence type="ECO:0000313" key="3">
    <source>
        <dbReference type="Proteomes" id="UP000663879"/>
    </source>
</evidence>
<proteinExistence type="predicted"/>
<protein>
    <submittedName>
        <fullName evidence="2">Uncharacterized protein</fullName>
    </submittedName>
</protein>
<organism evidence="2 3">
    <name type="scientific">Brachionus calyciflorus</name>
    <dbReference type="NCBI Taxonomy" id="104777"/>
    <lineage>
        <taxon>Eukaryota</taxon>
        <taxon>Metazoa</taxon>
        <taxon>Spiralia</taxon>
        <taxon>Gnathifera</taxon>
        <taxon>Rotifera</taxon>
        <taxon>Eurotatoria</taxon>
        <taxon>Monogononta</taxon>
        <taxon>Pseudotrocha</taxon>
        <taxon>Ploima</taxon>
        <taxon>Brachionidae</taxon>
        <taxon>Brachionus</taxon>
    </lineage>
</organism>
<accession>A0A814PZW4</accession>
<dbReference type="Proteomes" id="UP000663879">
    <property type="component" value="Unassembled WGS sequence"/>
</dbReference>
<feature type="compositionally biased region" description="Polar residues" evidence="1">
    <location>
        <begin position="40"/>
        <end position="55"/>
    </location>
</feature>
<feature type="region of interest" description="Disordered" evidence="1">
    <location>
        <begin position="23"/>
        <end position="56"/>
    </location>
</feature>
<gene>
    <name evidence="2" type="ORF">OXX778_LOCUS21692</name>
</gene>
<evidence type="ECO:0000256" key="1">
    <source>
        <dbReference type="SAM" id="MobiDB-lite"/>
    </source>
</evidence>
<keyword evidence="3" id="KW-1185">Reference proteome</keyword>
<dbReference type="EMBL" id="CAJNOC010008256">
    <property type="protein sequence ID" value="CAF1112728.1"/>
    <property type="molecule type" value="Genomic_DNA"/>
</dbReference>
<evidence type="ECO:0000313" key="2">
    <source>
        <dbReference type="EMBL" id="CAF1112728.1"/>
    </source>
</evidence>